<reference evidence="2" key="1">
    <citation type="journal article" date="2019" name="Int. J. Syst. Evol. Microbiol.">
        <title>The Global Catalogue of Microorganisms (GCM) 10K type strain sequencing project: providing services to taxonomists for standard genome sequencing and annotation.</title>
        <authorList>
            <consortium name="The Broad Institute Genomics Platform"/>
            <consortium name="The Broad Institute Genome Sequencing Center for Infectious Disease"/>
            <person name="Wu L."/>
            <person name="Ma J."/>
        </authorList>
    </citation>
    <scope>NUCLEOTIDE SEQUENCE [LARGE SCALE GENOMIC DNA]</scope>
    <source>
        <strain evidence="2">JCM 16898</strain>
    </source>
</reference>
<proteinExistence type="predicted"/>
<accession>A0ABP6WL52</accession>
<evidence type="ECO:0000313" key="1">
    <source>
        <dbReference type="EMBL" id="GAA3553178.1"/>
    </source>
</evidence>
<keyword evidence="2" id="KW-1185">Reference proteome</keyword>
<sequence length="222" mass="25098">MWQARRGRWTLETVTQVQDVVSVRDEQELFDRTAHLFTHADEVVCAANDLHTWATMRGNTDLPQPRRPGVRGRKIYRPQQLLDPASAPHLQELREAGMEIRISEREINETIIIDHRIAILAAGRGYTVLLRPDLVHGIKSLVEATWRTSTALAAYETRFAELRQYTPQLIELLASGCTDEKAAREMGVGLRTYRRRVAELMSVLGASSRFQAGARAREAGLV</sequence>
<organism evidence="1 2">
    <name type="scientific">Amycolatopsis ultiminotia</name>
    <dbReference type="NCBI Taxonomy" id="543629"/>
    <lineage>
        <taxon>Bacteria</taxon>
        <taxon>Bacillati</taxon>
        <taxon>Actinomycetota</taxon>
        <taxon>Actinomycetes</taxon>
        <taxon>Pseudonocardiales</taxon>
        <taxon>Pseudonocardiaceae</taxon>
        <taxon>Amycolatopsis</taxon>
    </lineage>
</organism>
<evidence type="ECO:0000313" key="2">
    <source>
        <dbReference type="Proteomes" id="UP001500689"/>
    </source>
</evidence>
<dbReference type="Gene3D" id="1.10.10.10">
    <property type="entry name" value="Winged helix-like DNA-binding domain superfamily/Winged helix DNA-binding domain"/>
    <property type="match status" value="1"/>
</dbReference>
<comment type="caution">
    <text evidence="1">The sequence shown here is derived from an EMBL/GenBank/DDBJ whole genome shotgun (WGS) entry which is preliminary data.</text>
</comment>
<dbReference type="EMBL" id="BAAAZN010000008">
    <property type="protein sequence ID" value="GAA3553178.1"/>
    <property type="molecule type" value="Genomic_DNA"/>
</dbReference>
<dbReference type="InterPro" id="IPR036388">
    <property type="entry name" value="WH-like_DNA-bd_sf"/>
</dbReference>
<gene>
    <name evidence="1" type="ORF">GCM10022222_41150</name>
</gene>
<name>A0ABP6WL52_9PSEU</name>
<dbReference type="Proteomes" id="UP001500689">
    <property type="component" value="Unassembled WGS sequence"/>
</dbReference>
<dbReference type="InterPro" id="IPR016032">
    <property type="entry name" value="Sig_transdc_resp-reg_C-effctor"/>
</dbReference>
<protein>
    <submittedName>
        <fullName evidence="1">Response regulator transcription factor</fullName>
    </submittedName>
</protein>
<dbReference type="SUPFAM" id="SSF46894">
    <property type="entry name" value="C-terminal effector domain of the bipartite response regulators"/>
    <property type="match status" value="1"/>
</dbReference>